<name>A0ABV5G3U7_9MICC</name>
<evidence type="ECO:0000313" key="2">
    <source>
        <dbReference type="EMBL" id="MFB9073604.1"/>
    </source>
</evidence>
<dbReference type="EMBL" id="JBHMFI010000001">
    <property type="protein sequence ID" value="MFB9073604.1"/>
    <property type="molecule type" value="Genomic_DNA"/>
</dbReference>
<proteinExistence type="predicted"/>
<feature type="region of interest" description="Disordered" evidence="1">
    <location>
        <begin position="20"/>
        <end position="40"/>
    </location>
</feature>
<feature type="compositionally biased region" description="Polar residues" evidence="1">
    <location>
        <begin position="26"/>
        <end position="40"/>
    </location>
</feature>
<reference evidence="2 3" key="1">
    <citation type="submission" date="2024-09" db="EMBL/GenBank/DDBJ databases">
        <authorList>
            <person name="Sun Q."/>
            <person name="Mori K."/>
        </authorList>
    </citation>
    <scope>NUCLEOTIDE SEQUENCE [LARGE SCALE GENOMIC DNA]</scope>
    <source>
        <strain evidence="2 3">CCM 7609</strain>
    </source>
</reference>
<protein>
    <submittedName>
        <fullName evidence="2">Uncharacterized protein</fullName>
    </submittedName>
</protein>
<organism evidence="2 3">
    <name type="scientific">Citricoccus parietis</name>
    <dbReference type="NCBI Taxonomy" id="592307"/>
    <lineage>
        <taxon>Bacteria</taxon>
        <taxon>Bacillati</taxon>
        <taxon>Actinomycetota</taxon>
        <taxon>Actinomycetes</taxon>
        <taxon>Micrococcales</taxon>
        <taxon>Micrococcaceae</taxon>
        <taxon>Citricoccus</taxon>
    </lineage>
</organism>
<gene>
    <name evidence="2" type="ORF">ACFFX0_21350</name>
</gene>
<dbReference type="Proteomes" id="UP001589575">
    <property type="component" value="Unassembled WGS sequence"/>
</dbReference>
<comment type="caution">
    <text evidence="2">The sequence shown here is derived from an EMBL/GenBank/DDBJ whole genome shotgun (WGS) entry which is preliminary data.</text>
</comment>
<accession>A0ABV5G3U7</accession>
<keyword evidence="3" id="KW-1185">Reference proteome</keyword>
<sequence>MADWRWRLPGGRLLRASQRRVLRSEGSFQQPSAGLNSRGP</sequence>
<evidence type="ECO:0000256" key="1">
    <source>
        <dbReference type="SAM" id="MobiDB-lite"/>
    </source>
</evidence>
<evidence type="ECO:0000313" key="3">
    <source>
        <dbReference type="Proteomes" id="UP001589575"/>
    </source>
</evidence>